<comment type="caution">
    <text evidence="3">The sequence shown here is derived from an EMBL/GenBank/DDBJ whole genome shotgun (WGS) entry which is preliminary data.</text>
</comment>
<dbReference type="GO" id="GO:0016810">
    <property type="term" value="F:hydrolase activity, acting on carbon-nitrogen (but not peptide) bonds"/>
    <property type="evidence" value="ECO:0007669"/>
    <property type="project" value="InterPro"/>
</dbReference>
<dbReference type="SUPFAM" id="SSF51556">
    <property type="entry name" value="Metallo-dependent hydrolases"/>
    <property type="match status" value="1"/>
</dbReference>
<dbReference type="InterPro" id="IPR013108">
    <property type="entry name" value="Amidohydro_3"/>
</dbReference>
<evidence type="ECO:0000259" key="2">
    <source>
        <dbReference type="Pfam" id="PF07969"/>
    </source>
</evidence>
<feature type="domain" description="Amidohydrolase 3" evidence="2">
    <location>
        <begin position="49"/>
        <end position="554"/>
    </location>
</feature>
<accession>A0A7I9Y1B3</accession>
<dbReference type="Proteomes" id="UP000465361">
    <property type="component" value="Unassembled WGS sequence"/>
</dbReference>
<dbReference type="InterPro" id="IPR033932">
    <property type="entry name" value="YtcJ-like"/>
</dbReference>
<dbReference type="RefSeq" id="WP_163758757.1">
    <property type="nucleotide sequence ID" value="NZ_BLKW01000004.1"/>
</dbReference>
<dbReference type="Pfam" id="PF07969">
    <property type="entry name" value="Amidohydro_3"/>
    <property type="match status" value="1"/>
</dbReference>
<dbReference type="AlphaFoldDB" id="A0A7I9Y1B3"/>
<keyword evidence="4" id="KW-1185">Reference proteome</keyword>
<proteinExistence type="predicted"/>
<dbReference type="InterPro" id="IPR011059">
    <property type="entry name" value="Metal-dep_hydrolase_composite"/>
</dbReference>
<dbReference type="SUPFAM" id="SSF51338">
    <property type="entry name" value="Composite domain of metallo-dependent hydrolases"/>
    <property type="match status" value="1"/>
</dbReference>
<dbReference type="InterPro" id="IPR032466">
    <property type="entry name" value="Metal_Hydrolase"/>
</dbReference>
<evidence type="ECO:0000313" key="3">
    <source>
        <dbReference type="EMBL" id="GFG75800.1"/>
    </source>
</evidence>
<organism evidence="3 4">
    <name type="scientific">Mycobacterium botniense</name>
    <dbReference type="NCBI Taxonomy" id="84962"/>
    <lineage>
        <taxon>Bacteria</taxon>
        <taxon>Bacillati</taxon>
        <taxon>Actinomycetota</taxon>
        <taxon>Actinomycetes</taxon>
        <taxon>Mycobacteriales</taxon>
        <taxon>Mycobacteriaceae</taxon>
        <taxon>Mycobacterium</taxon>
    </lineage>
</organism>
<sequence>MTRHSVELLVGGRIYSSSHPDATAMAVRDGVVVWLGADNTGRAHFPHARVVDLDDGFVTPAFVDSHIHVTATGLTLTGLDLRPATSRRHCLRMVADYAAAHRGQPVWGHGWDESRWPEHEPPSTAELDAVLGDRPGYLARIDMHSALASSALRRLVPGLAGAAGFSAQRPLVGEAHRLVRAAARGRLTGGQLAEARTAALDAAAACGIVAVHECAGPGIGGLDDWQRVRDSGHRVEVIGYWGEAVTSPGRARHLLRETGARGLAGDLFVDGALGSRTAWLHEPYADSPESSGVCYLDPEAITAHLRACTEAGVTAGFHVIGDAAVSAVVTALEQVVDAFGVAAVARCGHRLEHVEMVTADQAAKLAAWGVIASVQPNFDALWGGRHGMYADRLGAERASRLNNVALLASQGVPLAFGSDAPVTDLNPWTSVRAAANHRTPGSAVSAQAAFAAATRGGWRAAGVRDALAGTLTPGAPASYAIWDIGELDSGAPTWLAEVSAHRGAEHSGVSRPGRSGGADARRRGPAALRSRVPALPRLGPADALPRCRQTVRGGLVIYG</sequence>
<dbReference type="Gene3D" id="2.30.40.10">
    <property type="entry name" value="Urease, subunit C, domain 1"/>
    <property type="match status" value="1"/>
</dbReference>
<dbReference type="Gene3D" id="3.10.310.70">
    <property type="match status" value="1"/>
</dbReference>
<dbReference type="Gene3D" id="3.20.20.140">
    <property type="entry name" value="Metal-dependent hydrolases"/>
    <property type="match status" value="1"/>
</dbReference>
<feature type="region of interest" description="Disordered" evidence="1">
    <location>
        <begin position="501"/>
        <end position="527"/>
    </location>
</feature>
<dbReference type="PANTHER" id="PTHR22642">
    <property type="entry name" value="IMIDAZOLONEPROPIONASE"/>
    <property type="match status" value="1"/>
</dbReference>
<gene>
    <name evidence="3" type="ORF">MBOT_31650</name>
</gene>
<protein>
    <recommendedName>
        <fullName evidence="2">Amidohydrolase 3 domain-containing protein</fullName>
    </recommendedName>
</protein>
<name>A0A7I9Y1B3_9MYCO</name>
<reference evidence="3 4" key="1">
    <citation type="journal article" date="2019" name="Emerg. Microbes Infect.">
        <title>Comprehensive subspecies identification of 175 nontuberculous mycobacteria species based on 7547 genomic profiles.</title>
        <authorList>
            <person name="Matsumoto Y."/>
            <person name="Kinjo T."/>
            <person name="Motooka D."/>
            <person name="Nabeya D."/>
            <person name="Jung N."/>
            <person name="Uechi K."/>
            <person name="Horii T."/>
            <person name="Iida T."/>
            <person name="Fujita J."/>
            <person name="Nakamura S."/>
        </authorList>
    </citation>
    <scope>NUCLEOTIDE SEQUENCE [LARGE SCALE GENOMIC DNA]</scope>
    <source>
        <strain evidence="3 4">JCM 17322</strain>
    </source>
</reference>
<dbReference type="PANTHER" id="PTHR22642:SF2">
    <property type="entry name" value="PROTEIN LONG AFTER FAR-RED 3"/>
    <property type="match status" value="1"/>
</dbReference>
<dbReference type="EMBL" id="BLKW01000004">
    <property type="protein sequence ID" value="GFG75800.1"/>
    <property type="molecule type" value="Genomic_DNA"/>
</dbReference>
<evidence type="ECO:0000313" key="4">
    <source>
        <dbReference type="Proteomes" id="UP000465361"/>
    </source>
</evidence>
<evidence type="ECO:0000256" key="1">
    <source>
        <dbReference type="SAM" id="MobiDB-lite"/>
    </source>
</evidence>
<dbReference type="CDD" id="cd01300">
    <property type="entry name" value="YtcJ_like"/>
    <property type="match status" value="1"/>
</dbReference>